<proteinExistence type="predicted"/>
<dbReference type="InterPro" id="IPR017932">
    <property type="entry name" value="GATase_2_dom"/>
</dbReference>
<keyword evidence="6" id="KW-1185">Reference proteome</keyword>
<evidence type="ECO:0000313" key="6">
    <source>
        <dbReference type="Proteomes" id="UP001139409"/>
    </source>
</evidence>
<accession>A0A9X1KW25</accession>
<dbReference type="Gene3D" id="3.60.20.10">
    <property type="entry name" value="Glutamine Phosphoribosylpyrophosphate, subunit 1, domain 1"/>
    <property type="match status" value="1"/>
</dbReference>
<reference evidence="3" key="1">
    <citation type="submission" date="2021-09" db="EMBL/GenBank/DDBJ databases">
        <title>Fulvivirga sp. isolated from coastal sediment.</title>
        <authorList>
            <person name="Yu H."/>
        </authorList>
    </citation>
    <scope>NUCLEOTIDE SEQUENCE</scope>
    <source>
        <strain evidence="3">1062</strain>
    </source>
</reference>
<dbReference type="InterPro" id="IPR026869">
    <property type="entry name" value="EgtC-like"/>
</dbReference>
<dbReference type="EMBL" id="JAIXNE010000004">
    <property type="protein sequence ID" value="MCA6077758.1"/>
    <property type="molecule type" value="Genomic_DNA"/>
</dbReference>
<dbReference type="PANTHER" id="PTHR43187:SF1">
    <property type="entry name" value="GLUTAMINE AMIDOTRANSFERASE DUG3-RELATED"/>
    <property type="match status" value="1"/>
</dbReference>
<dbReference type="PANTHER" id="PTHR43187">
    <property type="entry name" value="GLUTAMINE AMIDOTRANSFERASE DUG3-RELATED"/>
    <property type="match status" value="1"/>
</dbReference>
<dbReference type="PROSITE" id="PS51278">
    <property type="entry name" value="GATASE_TYPE_2"/>
    <property type="match status" value="1"/>
</dbReference>
<dbReference type="InterPro" id="IPR029055">
    <property type="entry name" value="Ntn_hydrolases_N"/>
</dbReference>
<feature type="domain" description="Glutamine amidotransferase type-2" evidence="2">
    <location>
        <begin position="2"/>
        <end position="261"/>
    </location>
</feature>
<dbReference type="CDD" id="cd01908">
    <property type="entry name" value="YafJ"/>
    <property type="match status" value="1"/>
</dbReference>
<dbReference type="InterPro" id="IPR052373">
    <property type="entry name" value="Gamma-glu_amide_hydrolase"/>
</dbReference>
<dbReference type="Pfam" id="PF13230">
    <property type="entry name" value="GATase_4"/>
    <property type="match status" value="1"/>
</dbReference>
<dbReference type="SUPFAM" id="SSF56235">
    <property type="entry name" value="N-terminal nucleophile aminohydrolases (Ntn hydrolases)"/>
    <property type="match status" value="1"/>
</dbReference>
<dbReference type="AlphaFoldDB" id="A0A9X1KW25"/>
<dbReference type="RefSeq" id="WP_225698553.1">
    <property type="nucleotide sequence ID" value="NZ_JAIXNE010000002.1"/>
</dbReference>
<protein>
    <submittedName>
        <fullName evidence="3">Class II glutamine amidotransferase</fullName>
    </submittedName>
</protein>
<evidence type="ECO:0000313" key="4">
    <source>
        <dbReference type="EMBL" id="MCA6076630.1"/>
    </source>
</evidence>
<evidence type="ECO:0000256" key="1">
    <source>
        <dbReference type="ARBA" id="ARBA00022962"/>
    </source>
</evidence>
<sequence>MCRWLGYTGSPILLDDLLFKPTNSLIHQSLLSKEGAEPTNGDGFGVGWYDDQPEPGVFKSIEPAWNDHNLAVLSRHIKSPLFLAHVRATTGTPIQKTNCHPFHYKNWMMVHNGVIYGFEKLKRDMAFTIDPDLYYLIHGTTDSELLFYLAITFGLEKNPKQALQVMAGFAEDLGRRNGQGKTIQMTLGISDGERLMAVRYSSERKSRSLYHSTSIEAMKKINPDLARFSDDARAIVSEPLGDLREFWEEIPESSFVMIDKGRVTVEDFRPEI</sequence>
<evidence type="ECO:0000313" key="3">
    <source>
        <dbReference type="EMBL" id="MCA6075453.1"/>
    </source>
</evidence>
<evidence type="ECO:0000313" key="5">
    <source>
        <dbReference type="EMBL" id="MCA6077758.1"/>
    </source>
</evidence>
<dbReference type="Proteomes" id="UP001139409">
    <property type="component" value="Unassembled WGS sequence"/>
</dbReference>
<name>A0A9X1KW25_9BACT</name>
<keyword evidence="1 3" id="KW-0315">Glutamine amidotransferase</keyword>
<dbReference type="EMBL" id="JAIXNE010000003">
    <property type="protein sequence ID" value="MCA6076630.1"/>
    <property type="molecule type" value="Genomic_DNA"/>
</dbReference>
<comment type="caution">
    <text evidence="3">The sequence shown here is derived from an EMBL/GenBank/DDBJ whole genome shotgun (WGS) entry which is preliminary data.</text>
</comment>
<gene>
    <name evidence="3" type="ORF">LDX50_11280</name>
    <name evidence="4" type="ORF">LDX50_17250</name>
    <name evidence="5" type="ORF">LDX50_22970</name>
</gene>
<dbReference type="EMBL" id="JAIXNE010000002">
    <property type="protein sequence ID" value="MCA6075453.1"/>
    <property type="molecule type" value="Genomic_DNA"/>
</dbReference>
<evidence type="ECO:0000259" key="2">
    <source>
        <dbReference type="PROSITE" id="PS51278"/>
    </source>
</evidence>
<organism evidence="3 6">
    <name type="scientific">Fulvivirga sedimenti</name>
    <dbReference type="NCBI Taxonomy" id="2879465"/>
    <lineage>
        <taxon>Bacteria</taxon>
        <taxon>Pseudomonadati</taxon>
        <taxon>Bacteroidota</taxon>
        <taxon>Cytophagia</taxon>
        <taxon>Cytophagales</taxon>
        <taxon>Fulvivirgaceae</taxon>
        <taxon>Fulvivirga</taxon>
    </lineage>
</organism>